<dbReference type="SMART" id="SM00482">
    <property type="entry name" value="POLAc"/>
    <property type="match status" value="1"/>
</dbReference>
<dbReference type="SUPFAM" id="SSF56672">
    <property type="entry name" value="DNA/RNA polymerases"/>
    <property type="match status" value="1"/>
</dbReference>
<dbReference type="Gene3D" id="3.30.70.370">
    <property type="match status" value="1"/>
</dbReference>
<name>A0A2M7T9V9_9ACTN</name>
<keyword evidence="2" id="KW-0235">DNA replication</keyword>
<evidence type="ECO:0000313" key="5">
    <source>
        <dbReference type="EMBL" id="PIZ41654.1"/>
    </source>
</evidence>
<dbReference type="AlphaFoldDB" id="A0A2M7T9V9"/>
<dbReference type="InterPro" id="IPR001098">
    <property type="entry name" value="DNA-dir_DNA_pol_A_palm_dom"/>
</dbReference>
<dbReference type="InterPro" id="IPR002298">
    <property type="entry name" value="DNA_polymerase_A"/>
</dbReference>
<dbReference type="PANTHER" id="PTHR10133:SF27">
    <property type="entry name" value="DNA POLYMERASE NU"/>
    <property type="match status" value="1"/>
</dbReference>
<feature type="domain" description="DNA-directed DNA polymerase family A palm" evidence="4">
    <location>
        <begin position="1"/>
        <end position="114"/>
    </location>
</feature>
<evidence type="ECO:0000256" key="2">
    <source>
        <dbReference type="ARBA" id="ARBA00022705"/>
    </source>
</evidence>
<evidence type="ECO:0000259" key="4">
    <source>
        <dbReference type="SMART" id="SM00482"/>
    </source>
</evidence>
<dbReference type="GO" id="GO:0006302">
    <property type="term" value="P:double-strand break repair"/>
    <property type="evidence" value="ECO:0007669"/>
    <property type="project" value="TreeGrafter"/>
</dbReference>
<dbReference type="GO" id="GO:0006261">
    <property type="term" value="P:DNA-templated DNA replication"/>
    <property type="evidence" value="ECO:0007669"/>
    <property type="project" value="InterPro"/>
</dbReference>
<dbReference type="EC" id="2.7.7.7" evidence="1"/>
<sequence>MPLADARNFINRYFKRLPKVEEFIKKTIEEATKKGYVETLLGRRRYIPELKSGNTKIRSLGERFAVNAPLQGSAADIIKVAMVRIDKQIEEENLQIKMVLQVHDELIFEVPEREREIAANLINVMMENAYPLKVRLKVETSIGYNWKEATK</sequence>
<dbReference type="EMBL" id="PFNG01000048">
    <property type="protein sequence ID" value="PIZ41654.1"/>
    <property type="molecule type" value="Genomic_DNA"/>
</dbReference>
<dbReference type="Pfam" id="PF00476">
    <property type="entry name" value="DNA_pol_A"/>
    <property type="match status" value="1"/>
</dbReference>
<dbReference type="GO" id="GO:0003677">
    <property type="term" value="F:DNA binding"/>
    <property type="evidence" value="ECO:0007669"/>
    <property type="project" value="InterPro"/>
</dbReference>
<dbReference type="InterPro" id="IPR043502">
    <property type="entry name" value="DNA/RNA_pol_sf"/>
</dbReference>
<organism evidence="5 6">
    <name type="scientific">Candidatus Aquicultor secundus</name>
    <dbReference type="NCBI Taxonomy" id="1973895"/>
    <lineage>
        <taxon>Bacteria</taxon>
        <taxon>Bacillati</taxon>
        <taxon>Actinomycetota</taxon>
        <taxon>Candidatus Aquicultoria</taxon>
        <taxon>Candidatus Aquicultorales</taxon>
        <taxon>Candidatus Aquicultoraceae</taxon>
        <taxon>Candidatus Aquicultor</taxon>
    </lineage>
</organism>
<protein>
    <recommendedName>
        <fullName evidence="1">DNA-directed DNA polymerase</fullName>
        <ecNumber evidence="1">2.7.7.7</ecNumber>
    </recommendedName>
</protein>
<comment type="catalytic activity">
    <reaction evidence="3">
        <text>DNA(n) + a 2'-deoxyribonucleoside 5'-triphosphate = DNA(n+1) + diphosphate</text>
        <dbReference type="Rhea" id="RHEA:22508"/>
        <dbReference type="Rhea" id="RHEA-COMP:17339"/>
        <dbReference type="Rhea" id="RHEA-COMP:17340"/>
        <dbReference type="ChEBI" id="CHEBI:33019"/>
        <dbReference type="ChEBI" id="CHEBI:61560"/>
        <dbReference type="ChEBI" id="CHEBI:173112"/>
        <dbReference type="EC" id="2.7.7.7"/>
    </reaction>
</comment>
<comment type="caution">
    <text evidence="5">The sequence shown here is derived from an EMBL/GenBank/DDBJ whole genome shotgun (WGS) entry which is preliminary data.</text>
</comment>
<dbReference type="PRINTS" id="PR00868">
    <property type="entry name" value="DNAPOLI"/>
</dbReference>
<dbReference type="Proteomes" id="UP000230956">
    <property type="component" value="Unassembled WGS sequence"/>
</dbReference>
<proteinExistence type="predicted"/>
<dbReference type="GO" id="GO:0003887">
    <property type="term" value="F:DNA-directed DNA polymerase activity"/>
    <property type="evidence" value="ECO:0007669"/>
    <property type="project" value="UniProtKB-EC"/>
</dbReference>
<evidence type="ECO:0000256" key="1">
    <source>
        <dbReference type="ARBA" id="ARBA00012417"/>
    </source>
</evidence>
<accession>A0A2M7T9V9</accession>
<evidence type="ECO:0000256" key="3">
    <source>
        <dbReference type="ARBA" id="ARBA00049244"/>
    </source>
</evidence>
<evidence type="ECO:0000313" key="6">
    <source>
        <dbReference type="Proteomes" id="UP000230956"/>
    </source>
</evidence>
<gene>
    <name evidence="5" type="ORF">COY37_02005</name>
</gene>
<reference evidence="6" key="1">
    <citation type="submission" date="2017-09" db="EMBL/GenBank/DDBJ databases">
        <title>Depth-based differentiation of microbial function through sediment-hosted aquifers and enrichment of novel symbionts in the deep terrestrial subsurface.</title>
        <authorList>
            <person name="Probst A.J."/>
            <person name="Ladd B."/>
            <person name="Jarett J.K."/>
            <person name="Geller-Mcgrath D.E."/>
            <person name="Sieber C.M.K."/>
            <person name="Emerson J.B."/>
            <person name="Anantharaman K."/>
            <person name="Thomas B.C."/>
            <person name="Malmstrom R."/>
            <person name="Stieglmeier M."/>
            <person name="Klingl A."/>
            <person name="Woyke T."/>
            <person name="Ryan C.M."/>
            <person name="Banfield J.F."/>
        </authorList>
    </citation>
    <scope>NUCLEOTIDE SEQUENCE [LARGE SCALE GENOMIC DNA]</scope>
</reference>
<dbReference type="PANTHER" id="PTHR10133">
    <property type="entry name" value="DNA POLYMERASE I"/>
    <property type="match status" value="1"/>
</dbReference>
<dbReference type="Gene3D" id="1.10.150.20">
    <property type="entry name" value="5' to 3' exonuclease, C-terminal subdomain"/>
    <property type="match status" value="1"/>
</dbReference>